<reference evidence="1 2" key="1">
    <citation type="journal article" date="2023" name="Mol. Biol. Evol.">
        <title>Genomics of Secondarily Temperate Adaptation in the Only Non-Antarctic Icefish.</title>
        <authorList>
            <person name="Rivera-Colon A.G."/>
            <person name="Rayamajhi N."/>
            <person name="Minhas B.F."/>
            <person name="Madrigal G."/>
            <person name="Bilyk K.T."/>
            <person name="Yoon V."/>
            <person name="Hune M."/>
            <person name="Gregory S."/>
            <person name="Cheng C.H.C."/>
            <person name="Catchen J.M."/>
        </authorList>
    </citation>
    <scope>NUCLEOTIDE SEQUENCE [LARGE SCALE GENOMIC DNA]</scope>
    <source>
        <tissue evidence="1">White muscle</tissue>
    </source>
</reference>
<accession>A0AAN8DDI1</accession>
<keyword evidence="2" id="KW-1185">Reference proteome</keyword>
<proteinExistence type="predicted"/>
<dbReference type="EMBL" id="JAURVH010001524">
    <property type="protein sequence ID" value="KAK5920147.1"/>
    <property type="molecule type" value="Genomic_DNA"/>
</dbReference>
<comment type="caution">
    <text evidence="1">The sequence shown here is derived from an EMBL/GenBank/DDBJ whole genome shotgun (WGS) entry which is preliminary data.</text>
</comment>
<dbReference type="Proteomes" id="UP001331515">
    <property type="component" value="Unassembled WGS sequence"/>
</dbReference>
<sequence>MDAHLTFEPHIKQLCKNSFHHLRTIAKLRPTLTLSDAEKLVHAFVSSRLDDCNALLIGIPHRSIQKLRYIQNSAARILMRVRTYDPITRILKALHRLPVELRVELKASVLTHQCVHGTAPPYLKELLTPHTSLRTTRSSNSNFLKPPRTKLRALGDRAFTRHHRP</sequence>
<evidence type="ECO:0000313" key="2">
    <source>
        <dbReference type="Proteomes" id="UP001331515"/>
    </source>
</evidence>
<organism evidence="1 2">
    <name type="scientific">Champsocephalus gunnari</name>
    <name type="common">Mackerel icefish</name>
    <dbReference type="NCBI Taxonomy" id="52237"/>
    <lineage>
        <taxon>Eukaryota</taxon>
        <taxon>Metazoa</taxon>
        <taxon>Chordata</taxon>
        <taxon>Craniata</taxon>
        <taxon>Vertebrata</taxon>
        <taxon>Euteleostomi</taxon>
        <taxon>Actinopterygii</taxon>
        <taxon>Neopterygii</taxon>
        <taxon>Teleostei</taxon>
        <taxon>Neoteleostei</taxon>
        <taxon>Acanthomorphata</taxon>
        <taxon>Eupercaria</taxon>
        <taxon>Perciformes</taxon>
        <taxon>Notothenioidei</taxon>
        <taxon>Channichthyidae</taxon>
        <taxon>Champsocephalus</taxon>
    </lineage>
</organism>
<protein>
    <submittedName>
        <fullName evidence="1">Uncharacterized protein</fullName>
    </submittedName>
</protein>
<gene>
    <name evidence="1" type="ORF">CgunFtcFv8_023986</name>
</gene>
<dbReference type="AlphaFoldDB" id="A0AAN8DDI1"/>
<evidence type="ECO:0000313" key="1">
    <source>
        <dbReference type="EMBL" id="KAK5920147.1"/>
    </source>
</evidence>
<name>A0AAN8DDI1_CHAGU</name>